<comment type="function">
    <text evidence="2">Catalyzes the ketonization of 2-hydroxymuconate stereoselectively to yield 2-oxo-3-hexenedioate.</text>
</comment>
<evidence type="ECO:0000259" key="8">
    <source>
        <dbReference type="Pfam" id="PF01361"/>
    </source>
</evidence>
<evidence type="ECO:0000256" key="3">
    <source>
        <dbReference type="ARBA" id="ARBA00011643"/>
    </source>
</evidence>
<evidence type="ECO:0000256" key="2">
    <source>
        <dbReference type="ARBA" id="ARBA00003024"/>
    </source>
</evidence>
<comment type="subunit">
    <text evidence="3">Homohexamer.</text>
</comment>
<keyword evidence="10" id="KW-1185">Reference proteome</keyword>
<dbReference type="NCBIfam" id="NF041920">
    <property type="entry name" value="DmpI"/>
    <property type="match status" value="1"/>
</dbReference>
<evidence type="ECO:0000256" key="6">
    <source>
        <dbReference type="ARBA" id="ARBA00023235"/>
    </source>
</evidence>
<dbReference type="Pfam" id="PF01361">
    <property type="entry name" value="Tautomerase"/>
    <property type="match status" value="1"/>
</dbReference>
<dbReference type="SUPFAM" id="SSF55331">
    <property type="entry name" value="Tautomerase/MIF"/>
    <property type="match status" value="1"/>
</dbReference>
<dbReference type="EMBL" id="CP029822">
    <property type="protein sequence ID" value="AZS49880.1"/>
    <property type="molecule type" value="Genomic_DNA"/>
</dbReference>
<keyword evidence="6" id="KW-0413">Isomerase</keyword>
<proteinExistence type="predicted"/>
<accession>A0A3S9XBT7</accession>
<dbReference type="Proteomes" id="UP000273143">
    <property type="component" value="Chromosome"/>
</dbReference>
<organism evidence="9 10">
    <name type="scientific">Entomomonas moraniae</name>
    <dbReference type="NCBI Taxonomy" id="2213226"/>
    <lineage>
        <taxon>Bacteria</taxon>
        <taxon>Pseudomonadati</taxon>
        <taxon>Pseudomonadota</taxon>
        <taxon>Gammaproteobacteria</taxon>
        <taxon>Pseudomonadales</taxon>
        <taxon>Pseudomonadaceae</taxon>
        <taxon>Entomomonas</taxon>
    </lineage>
</organism>
<comment type="catalytic activity">
    <reaction evidence="1">
        <text>(2Z,4E)-2-hydroxyhexa-2,4-dienedioate = (3E)-2-oxohex-3-enedioate</text>
        <dbReference type="Rhea" id="RHEA:33431"/>
        <dbReference type="ChEBI" id="CHEBI:28080"/>
        <dbReference type="ChEBI" id="CHEBI:64908"/>
        <dbReference type="EC" id="5.3.2.6"/>
    </reaction>
</comment>
<evidence type="ECO:0000313" key="10">
    <source>
        <dbReference type="Proteomes" id="UP000273143"/>
    </source>
</evidence>
<dbReference type="GO" id="GO:0016853">
    <property type="term" value="F:isomerase activity"/>
    <property type="evidence" value="ECO:0007669"/>
    <property type="project" value="UniProtKB-KW"/>
</dbReference>
<sequence>MPVITLEITPLTMKQKKELVEQISDIAARITDIPKSGFYVYIKENSTENIGVGGKLVNELAPHNALKILEIQREK</sequence>
<reference evidence="10" key="1">
    <citation type="submission" date="2018-06" db="EMBL/GenBank/DDBJ databases">
        <title>Complete genome of Pseudomonas insecticola strain QZS01.</title>
        <authorList>
            <person name="Wang J."/>
            <person name="Su Q."/>
        </authorList>
    </citation>
    <scope>NUCLEOTIDE SEQUENCE [LARGE SCALE GENOMIC DNA]</scope>
    <source>
        <strain evidence="10">QZS01</strain>
    </source>
</reference>
<dbReference type="Gene3D" id="3.30.429.10">
    <property type="entry name" value="Macrophage Migration Inhibitory Factor"/>
    <property type="match status" value="1"/>
</dbReference>
<protein>
    <recommendedName>
        <fullName evidence="5">2-hydroxymuconate tautomerase</fullName>
        <ecNumber evidence="4">5.3.2.6</ecNumber>
    </recommendedName>
    <alternativeName>
        <fullName evidence="7">4-oxalocrotonate tautomerase</fullName>
    </alternativeName>
</protein>
<dbReference type="AlphaFoldDB" id="A0A3S9XBT7"/>
<gene>
    <name evidence="9" type="ORF">DM558_03385</name>
</gene>
<dbReference type="RefSeq" id="WP_127162049.1">
    <property type="nucleotide sequence ID" value="NZ_CP029822.1"/>
</dbReference>
<evidence type="ECO:0000313" key="9">
    <source>
        <dbReference type="EMBL" id="AZS49880.1"/>
    </source>
</evidence>
<dbReference type="KEGG" id="emo:DM558_03385"/>
<evidence type="ECO:0000256" key="1">
    <source>
        <dbReference type="ARBA" id="ARBA00001379"/>
    </source>
</evidence>
<dbReference type="InterPro" id="IPR014347">
    <property type="entry name" value="Tautomerase/MIF_sf"/>
</dbReference>
<dbReference type="InterPro" id="IPR004370">
    <property type="entry name" value="4-OT-like_dom"/>
</dbReference>
<evidence type="ECO:0000256" key="4">
    <source>
        <dbReference type="ARBA" id="ARBA00012667"/>
    </source>
</evidence>
<feature type="domain" description="4-oxalocrotonate tautomerase-like" evidence="8">
    <location>
        <begin position="2"/>
        <end position="58"/>
    </location>
</feature>
<evidence type="ECO:0000256" key="7">
    <source>
        <dbReference type="ARBA" id="ARBA00029674"/>
    </source>
</evidence>
<evidence type="ECO:0000256" key="5">
    <source>
        <dbReference type="ARBA" id="ARBA00015750"/>
    </source>
</evidence>
<name>A0A3S9XBT7_9GAMM</name>
<dbReference type="EC" id="5.3.2.6" evidence="4"/>